<dbReference type="EMBL" id="HACG01038269">
    <property type="protein sequence ID" value="CEK85134.1"/>
    <property type="molecule type" value="Transcribed_RNA"/>
</dbReference>
<evidence type="ECO:0000256" key="1">
    <source>
        <dbReference type="ARBA" id="ARBA00004370"/>
    </source>
</evidence>
<dbReference type="GO" id="GO:0016020">
    <property type="term" value="C:membrane"/>
    <property type="evidence" value="ECO:0007669"/>
    <property type="project" value="UniProtKB-SubCell"/>
</dbReference>
<evidence type="ECO:0000313" key="8">
    <source>
        <dbReference type="EMBL" id="CEK85134.1"/>
    </source>
</evidence>
<dbReference type="PANTHER" id="PTHR31395:SF23">
    <property type="entry name" value="GEO05642P1"/>
    <property type="match status" value="1"/>
</dbReference>
<feature type="non-terminal residue" evidence="8">
    <location>
        <position position="1"/>
    </location>
</feature>
<reference evidence="8" key="1">
    <citation type="submission" date="2014-12" db="EMBL/GenBank/DDBJ databases">
        <title>Insight into the proteome of Arion vulgaris.</title>
        <authorList>
            <person name="Aradska J."/>
            <person name="Bulat T."/>
            <person name="Smidak R."/>
            <person name="Sarate P."/>
            <person name="Gangsoo J."/>
            <person name="Sialana F."/>
            <person name="Bilban M."/>
            <person name="Lubec G."/>
        </authorList>
    </citation>
    <scope>NUCLEOTIDE SEQUENCE</scope>
    <source>
        <tissue evidence="8">Skin</tissue>
    </source>
</reference>
<name>A0A0B7AVS9_9EUPU</name>
<gene>
    <name evidence="8" type="primary">ORF146575</name>
    <name evidence="7" type="synonym">ORF146570</name>
</gene>
<comment type="subcellular location">
    <subcellularLocation>
        <location evidence="1">Membrane</location>
    </subcellularLocation>
</comment>
<evidence type="ECO:0008006" key="9">
    <source>
        <dbReference type="Google" id="ProtNLM"/>
    </source>
</evidence>
<evidence type="ECO:0000313" key="7">
    <source>
        <dbReference type="EMBL" id="CEK85132.1"/>
    </source>
</evidence>
<feature type="signal peptide" evidence="6">
    <location>
        <begin position="1"/>
        <end position="26"/>
    </location>
</feature>
<sequence>AVSKMATFLAAVQVFILFILVSVCRAGEYCSYYTYSSYGSSSGMSYCPYGCCGYNNGDCCSAPIGLIVGLCVGGAVFIFFVILTICLCRRRRFAGVVYRNQQSTPAVVVQQSTMSSQNGVATAGVQPGVTYPPYPQYQYPPVAYPTAPGYSVAPTGYPQVPHQAGVGYPPQQPGVFAEPPKYDALNFESDGGITNPGFDVKH</sequence>
<proteinExistence type="predicted"/>
<protein>
    <recommendedName>
        <fullName evidence="9">Vesicular, overexpressed in cancer, prosurvival protein 1</fullName>
    </recommendedName>
</protein>
<keyword evidence="4 5" id="KW-0472">Membrane</keyword>
<feature type="chain" id="PRO_5007391370" description="Vesicular, overexpressed in cancer, prosurvival protein 1" evidence="6">
    <location>
        <begin position="27"/>
        <end position="202"/>
    </location>
</feature>
<evidence type="ECO:0000256" key="4">
    <source>
        <dbReference type="ARBA" id="ARBA00023136"/>
    </source>
</evidence>
<dbReference type="AlphaFoldDB" id="A0A0B7AVS9"/>
<organism evidence="8">
    <name type="scientific">Arion vulgaris</name>
    <dbReference type="NCBI Taxonomy" id="1028688"/>
    <lineage>
        <taxon>Eukaryota</taxon>
        <taxon>Metazoa</taxon>
        <taxon>Spiralia</taxon>
        <taxon>Lophotrochozoa</taxon>
        <taxon>Mollusca</taxon>
        <taxon>Gastropoda</taxon>
        <taxon>Heterobranchia</taxon>
        <taxon>Euthyneura</taxon>
        <taxon>Panpulmonata</taxon>
        <taxon>Eupulmonata</taxon>
        <taxon>Stylommatophora</taxon>
        <taxon>Helicina</taxon>
        <taxon>Arionoidea</taxon>
        <taxon>Arionidae</taxon>
        <taxon>Arion</taxon>
    </lineage>
</organism>
<evidence type="ECO:0000256" key="3">
    <source>
        <dbReference type="ARBA" id="ARBA00022989"/>
    </source>
</evidence>
<accession>A0A0B7AVS9</accession>
<evidence type="ECO:0000256" key="5">
    <source>
        <dbReference type="SAM" id="Phobius"/>
    </source>
</evidence>
<keyword evidence="2 5" id="KW-0812">Transmembrane</keyword>
<dbReference type="PANTHER" id="PTHR31395">
    <property type="entry name" value="SHISA"/>
    <property type="match status" value="1"/>
</dbReference>
<evidence type="ECO:0000256" key="2">
    <source>
        <dbReference type="ARBA" id="ARBA00022692"/>
    </source>
</evidence>
<evidence type="ECO:0000256" key="6">
    <source>
        <dbReference type="SAM" id="SignalP"/>
    </source>
</evidence>
<keyword evidence="3 5" id="KW-1133">Transmembrane helix</keyword>
<dbReference type="EMBL" id="HACG01038267">
    <property type="protein sequence ID" value="CEK85132.1"/>
    <property type="molecule type" value="Transcribed_RNA"/>
</dbReference>
<feature type="transmembrane region" description="Helical" evidence="5">
    <location>
        <begin position="64"/>
        <end position="88"/>
    </location>
</feature>
<keyword evidence="6" id="KW-0732">Signal</keyword>
<dbReference type="InterPro" id="IPR026910">
    <property type="entry name" value="Shisa"/>
</dbReference>